<feature type="region of interest" description="Disordered" evidence="1">
    <location>
        <begin position="151"/>
        <end position="170"/>
    </location>
</feature>
<reference evidence="3" key="1">
    <citation type="submission" date="2023-06" db="EMBL/GenBank/DDBJ databases">
        <title>Genome-scale phylogeny and comparative genomics of the fungal order Sordariales.</title>
        <authorList>
            <consortium name="Lawrence Berkeley National Laboratory"/>
            <person name="Hensen N."/>
            <person name="Bonometti L."/>
            <person name="Westerberg I."/>
            <person name="Brannstrom I.O."/>
            <person name="Guillou S."/>
            <person name="Cros-Aarteil S."/>
            <person name="Calhoun S."/>
            <person name="Haridas S."/>
            <person name="Kuo A."/>
            <person name="Mondo S."/>
            <person name="Pangilinan J."/>
            <person name="Riley R."/>
            <person name="Labutti K."/>
            <person name="Andreopoulos B."/>
            <person name="Lipzen A."/>
            <person name="Chen C."/>
            <person name="Yanf M."/>
            <person name="Daum C."/>
            <person name="Ng V."/>
            <person name="Clum A."/>
            <person name="Steindorff A."/>
            <person name="Ohm R."/>
            <person name="Martin F."/>
            <person name="Silar P."/>
            <person name="Natvig D."/>
            <person name="Lalanne C."/>
            <person name="Gautier V."/>
            <person name="Ament-Velasquez S.L."/>
            <person name="Kruys A."/>
            <person name="Hutchinson M.I."/>
            <person name="Powell A.J."/>
            <person name="Barry K."/>
            <person name="Miller A.N."/>
            <person name="Grigoriev I.V."/>
            <person name="Debuchy R."/>
            <person name="Gladieux P."/>
            <person name="Thoren M.H."/>
            <person name="Johannesson H."/>
        </authorList>
    </citation>
    <scope>NUCLEOTIDE SEQUENCE</scope>
    <source>
        <strain evidence="3">CBS 606.72</strain>
    </source>
</reference>
<evidence type="ECO:0000313" key="3">
    <source>
        <dbReference type="EMBL" id="KAK0620437.1"/>
    </source>
</evidence>
<comment type="caution">
    <text evidence="3">The sequence shown here is derived from an EMBL/GenBank/DDBJ whole genome shotgun (WGS) entry which is preliminary data.</text>
</comment>
<feature type="transmembrane region" description="Helical" evidence="2">
    <location>
        <begin position="227"/>
        <end position="244"/>
    </location>
</feature>
<keyword evidence="2" id="KW-0812">Transmembrane</keyword>
<feature type="transmembrane region" description="Helical" evidence="2">
    <location>
        <begin position="187"/>
        <end position="207"/>
    </location>
</feature>
<feature type="compositionally biased region" description="Polar residues" evidence="1">
    <location>
        <begin position="31"/>
        <end position="45"/>
    </location>
</feature>
<gene>
    <name evidence="3" type="ORF">B0T14DRAFT_232090</name>
</gene>
<feature type="compositionally biased region" description="Polar residues" evidence="1">
    <location>
        <begin position="10"/>
        <end position="23"/>
    </location>
</feature>
<dbReference type="Proteomes" id="UP001175000">
    <property type="component" value="Unassembled WGS sequence"/>
</dbReference>
<keyword evidence="2" id="KW-0472">Membrane</keyword>
<evidence type="ECO:0000256" key="2">
    <source>
        <dbReference type="SAM" id="Phobius"/>
    </source>
</evidence>
<name>A0AA40C0F5_9PEZI</name>
<evidence type="ECO:0000313" key="4">
    <source>
        <dbReference type="Proteomes" id="UP001175000"/>
    </source>
</evidence>
<protein>
    <recommendedName>
        <fullName evidence="5">Formylmethionine deformylase-like protein</fullName>
    </recommendedName>
</protein>
<keyword evidence="4" id="KW-1185">Reference proteome</keyword>
<sequence length="850" mass="94531">MYRPSGGSPDPSTQLPQQPQQAAHFSYAQRVEQSQQSPFSQNATESWSPIITPPPPPQLPSGQSSANSSFNSSFNSSLSMNQGLNDEYGSPPGYSSVGLGISSQRANHRRGLSSDTLPLSQESPSLLETPRTPYQSHDYLLGSPPSRIRHPLQSEYSPYGGGSPPSPPRRRRARDFFFHKGWTNSSWTMYALLLLGIIFAISHHVFYSRLAGTPAEDQLKMMRFGTLLAYLSKSSLVSAVIFAYRQQIWATVKRKNMRLRGIDNLFAAVDDLTALASWELMKKARVAMALAALVWLYPLTVILTPATLTVGPLTETIDTQCNAVRTLNFESEKTKNWRDAVRINNLPLISLSFWNSSLEASSEVRTPFNETFFDYWTGTSLQTNLYATLSAYSNKAVKRDDVSIEVCGAGWNCSYVIEFTAPGYKCEQIARGRDDNTAKLADLGSPFNTKDLLPDGKHGYVAHATLGDYSSVQIEARGGGSPINLNQTEPDKWPKNIGAFRSEPVLWVGHSDLSDPSQPMPKKGDDRWLSGFVPTIFRCEHYYTQYKVQFNHTLSDQVIKVLNRTYLRPVVNTTFQPGVDANDGTKDNITAIPEKNYVMPLDVENYRVTAAYHALGTQLRYFINGSILFNPGAIANTEALKTHLINKTNYLVVPNFQKRIQEFYENIVFSLFGNPQFLVLTWAASPNERAGRANSSTSNDPRLLHPCTKTRTSGAYIYNARDLWLVYSFAVVTAVAGVFFGALAVVENNHHVRDIRVSSIIAATRAPCLQELPWTKSQWGEVPPEIRDAQMGYGMVVEDQTDDPLQPKVMYGFAPVEVLEARTTGSACSLATRSLKSPLNGMVARFKGRR</sequence>
<dbReference type="PANTHER" id="PTHR35041:SF3">
    <property type="entry name" value="FORMYLMETHIONINE DEFORMYLASE-LIKE PROTEIN"/>
    <property type="match status" value="1"/>
</dbReference>
<proteinExistence type="predicted"/>
<keyword evidence="2" id="KW-1133">Transmembrane helix</keyword>
<evidence type="ECO:0008006" key="5">
    <source>
        <dbReference type="Google" id="ProtNLM"/>
    </source>
</evidence>
<feature type="compositionally biased region" description="Low complexity" evidence="1">
    <location>
        <begin position="116"/>
        <end position="130"/>
    </location>
</feature>
<dbReference type="AlphaFoldDB" id="A0AA40C0F5"/>
<accession>A0AA40C0F5</accession>
<dbReference type="PANTHER" id="PTHR35041">
    <property type="entry name" value="MEDIATOR OF RNA POLYMERASE II TRANSCRIPTION SUBUNIT 1"/>
    <property type="match status" value="1"/>
</dbReference>
<dbReference type="EMBL" id="JAULSU010000004">
    <property type="protein sequence ID" value="KAK0620437.1"/>
    <property type="molecule type" value="Genomic_DNA"/>
</dbReference>
<evidence type="ECO:0000256" key="1">
    <source>
        <dbReference type="SAM" id="MobiDB-lite"/>
    </source>
</evidence>
<feature type="region of interest" description="Disordered" evidence="1">
    <location>
        <begin position="1"/>
        <end position="142"/>
    </location>
</feature>
<feature type="transmembrane region" description="Helical" evidence="2">
    <location>
        <begin position="286"/>
        <end position="308"/>
    </location>
</feature>
<feature type="transmembrane region" description="Helical" evidence="2">
    <location>
        <begin position="724"/>
        <end position="746"/>
    </location>
</feature>
<feature type="compositionally biased region" description="Low complexity" evidence="1">
    <location>
        <begin position="60"/>
        <end position="81"/>
    </location>
</feature>
<organism evidence="3 4">
    <name type="scientific">Immersiella caudata</name>
    <dbReference type="NCBI Taxonomy" id="314043"/>
    <lineage>
        <taxon>Eukaryota</taxon>
        <taxon>Fungi</taxon>
        <taxon>Dikarya</taxon>
        <taxon>Ascomycota</taxon>
        <taxon>Pezizomycotina</taxon>
        <taxon>Sordariomycetes</taxon>
        <taxon>Sordariomycetidae</taxon>
        <taxon>Sordariales</taxon>
        <taxon>Lasiosphaeriaceae</taxon>
        <taxon>Immersiella</taxon>
    </lineage>
</organism>